<name>A0A9P5XGL1_9AGAR</name>
<organism evidence="2 3">
    <name type="scientific">Macrolepiota fuliginosa MF-IS2</name>
    <dbReference type="NCBI Taxonomy" id="1400762"/>
    <lineage>
        <taxon>Eukaryota</taxon>
        <taxon>Fungi</taxon>
        <taxon>Dikarya</taxon>
        <taxon>Basidiomycota</taxon>
        <taxon>Agaricomycotina</taxon>
        <taxon>Agaricomycetes</taxon>
        <taxon>Agaricomycetidae</taxon>
        <taxon>Agaricales</taxon>
        <taxon>Agaricineae</taxon>
        <taxon>Agaricaceae</taxon>
        <taxon>Macrolepiota</taxon>
    </lineage>
</organism>
<sequence>MLKVSKDQMLATCGENELKFVTNPTSQIPPDCHTQKPILLTRALGQEELPDTSVFPRRTREPFEEINQTMNALSYLSVDLNGADIENQETSQLKNSLHQTHSPSPRLPSKT</sequence>
<keyword evidence="3" id="KW-1185">Reference proteome</keyword>
<feature type="region of interest" description="Disordered" evidence="1">
    <location>
        <begin position="86"/>
        <end position="111"/>
    </location>
</feature>
<reference evidence="2" key="1">
    <citation type="submission" date="2020-11" db="EMBL/GenBank/DDBJ databases">
        <authorList>
            <consortium name="DOE Joint Genome Institute"/>
            <person name="Ahrendt S."/>
            <person name="Riley R."/>
            <person name="Andreopoulos W."/>
            <person name="Labutti K."/>
            <person name="Pangilinan J."/>
            <person name="Ruiz-Duenas F.J."/>
            <person name="Barrasa J.M."/>
            <person name="Sanchez-Garcia M."/>
            <person name="Camarero S."/>
            <person name="Miyauchi S."/>
            <person name="Serrano A."/>
            <person name="Linde D."/>
            <person name="Babiker R."/>
            <person name="Drula E."/>
            <person name="Ayuso-Fernandez I."/>
            <person name="Pacheco R."/>
            <person name="Padilla G."/>
            <person name="Ferreira P."/>
            <person name="Barriuso J."/>
            <person name="Kellner H."/>
            <person name="Castanera R."/>
            <person name="Alfaro M."/>
            <person name="Ramirez L."/>
            <person name="Pisabarro A.G."/>
            <person name="Kuo A."/>
            <person name="Tritt A."/>
            <person name="Lipzen A."/>
            <person name="He G."/>
            <person name="Yan M."/>
            <person name="Ng V."/>
            <person name="Cullen D."/>
            <person name="Martin F."/>
            <person name="Rosso M.-N."/>
            <person name="Henrissat B."/>
            <person name="Hibbett D."/>
            <person name="Martinez A.T."/>
            <person name="Grigoriev I.V."/>
        </authorList>
    </citation>
    <scope>NUCLEOTIDE SEQUENCE</scope>
    <source>
        <strain evidence="2">MF-IS2</strain>
    </source>
</reference>
<gene>
    <name evidence="2" type="ORF">P691DRAFT_759533</name>
</gene>
<evidence type="ECO:0000313" key="2">
    <source>
        <dbReference type="EMBL" id="KAF9448861.1"/>
    </source>
</evidence>
<dbReference type="AlphaFoldDB" id="A0A9P5XGL1"/>
<protein>
    <submittedName>
        <fullName evidence="2">Uncharacterized protein</fullName>
    </submittedName>
</protein>
<evidence type="ECO:0000313" key="3">
    <source>
        <dbReference type="Proteomes" id="UP000807342"/>
    </source>
</evidence>
<dbReference type="EMBL" id="MU151147">
    <property type="protein sequence ID" value="KAF9448861.1"/>
    <property type="molecule type" value="Genomic_DNA"/>
</dbReference>
<evidence type="ECO:0000256" key="1">
    <source>
        <dbReference type="SAM" id="MobiDB-lite"/>
    </source>
</evidence>
<proteinExistence type="predicted"/>
<accession>A0A9P5XGL1</accession>
<dbReference type="OrthoDB" id="434144at2759"/>
<feature type="compositionally biased region" description="Polar residues" evidence="1">
    <location>
        <begin position="88"/>
        <end position="103"/>
    </location>
</feature>
<dbReference type="Proteomes" id="UP000807342">
    <property type="component" value="Unassembled WGS sequence"/>
</dbReference>
<comment type="caution">
    <text evidence="2">The sequence shown here is derived from an EMBL/GenBank/DDBJ whole genome shotgun (WGS) entry which is preliminary data.</text>
</comment>